<dbReference type="PANTHER" id="PTHR10201">
    <property type="entry name" value="MATRIX METALLOPROTEINASE"/>
    <property type="match status" value="1"/>
</dbReference>
<keyword evidence="9" id="KW-0106">Calcium</keyword>
<evidence type="ECO:0000256" key="5">
    <source>
        <dbReference type="ARBA" id="ARBA00022801"/>
    </source>
</evidence>
<proteinExistence type="inferred from homology"/>
<sequence>MDDSPNHSHSPDTVKQAVTEFQRFNGLPVTGQLDQRTVTKMKQPRCGMPDVIKPAQRPLGLRSGGPQAPLAYNAPGYKWESNDVSYKFTSYTRQLPASLVTRAISSAFRKWSDVTPLTFRTQSGDVNIDIAFGRREHGDGYGNAFDGKGGTLAHAFFPGSQKLAGDTHFDDDEQWTMGTDQ</sequence>
<dbReference type="InterPro" id="IPR006026">
    <property type="entry name" value="Peptidase_Metallo"/>
</dbReference>
<feature type="binding site" evidence="9">
    <location>
        <position position="168"/>
    </location>
    <ligand>
        <name>Zn(2+)</name>
        <dbReference type="ChEBI" id="CHEBI:29105"/>
        <label>1</label>
    </ligand>
</feature>
<feature type="binding site" evidence="9">
    <location>
        <position position="173"/>
    </location>
    <ligand>
        <name>Ca(2+)</name>
        <dbReference type="ChEBI" id="CHEBI:29108"/>
        <label>1</label>
    </ligand>
</feature>
<feature type="binding site" evidence="9">
    <location>
        <position position="154"/>
    </location>
    <ligand>
        <name>Zn(2+)</name>
        <dbReference type="ChEBI" id="CHEBI:29105"/>
        <label>1</label>
    </ligand>
</feature>
<comment type="caution">
    <text evidence="12">The sequence shown here is derived from an EMBL/GenBank/DDBJ whole genome shotgun (WGS) entry which is preliminary data.</text>
</comment>
<comment type="cofactor">
    <cofactor evidence="9">
        <name>Ca(2+)</name>
        <dbReference type="ChEBI" id="CHEBI:29108"/>
    </cofactor>
    <text evidence="9">Can bind about 5 Ca(2+) ions per subunit.</text>
</comment>
<evidence type="ECO:0000256" key="3">
    <source>
        <dbReference type="ARBA" id="ARBA00022723"/>
    </source>
</evidence>
<evidence type="ECO:0000256" key="4">
    <source>
        <dbReference type="ARBA" id="ARBA00022729"/>
    </source>
</evidence>
<feature type="binding site" evidence="9">
    <location>
        <position position="146"/>
    </location>
    <ligand>
        <name>Ca(2+)</name>
        <dbReference type="ChEBI" id="CHEBI:29108"/>
        <label>3</label>
    </ligand>
</feature>
<dbReference type="Gene3D" id="3.40.390.10">
    <property type="entry name" value="Collagenase (Catalytic Domain)"/>
    <property type="match status" value="1"/>
</dbReference>
<keyword evidence="5" id="KW-0378">Hydrolase</keyword>
<evidence type="ECO:0000256" key="8">
    <source>
        <dbReference type="ARBA" id="ARBA00023145"/>
    </source>
</evidence>
<dbReference type="InterPro" id="IPR021190">
    <property type="entry name" value="Pept_M10A"/>
</dbReference>
<dbReference type="InterPro" id="IPR001818">
    <property type="entry name" value="Pept_M10_metallopeptidase"/>
</dbReference>
<evidence type="ECO:0000313" key="12">
    <source>
        <dbReference type="EMBL" id="RUS68680.1"/>
    </source>
</evidence>
<dbReference type="PROSITE" id="PS00546">
    <property type="entry name" value="CYSTEINE_SWITCH"/>
    <property type="match status" value="1"/>
</dbReference>
<organism evidence="12 13">
    <name type="scientific">Elysia chlorotica</name>
    <name type="common">Eastern emerald elysia</name>
    <name type="synonym">Sea slug</name>
    <dbReference type="NCBI Taxonomy" id="188477"/>
    <lineage>
        <taxon>Eukaryota</taxon>
        <taxon>Metazoa</taxon>
        <taxon>Spiralia</taxon>
        <taxon>Lophotrochozoa</taxon>
        <taxon>Mollusca</taxon>
        <taxon>Gastropoda</taxon>
        <taxon>Heterobranchia</taxon>
        <taxon>Euthyneura</taxon>
        <taxon>Panpulmonata</taxon>
        <taxon>Sacoglossa</taxon>
        <taxon>Placobranchoidea</taxon>
        <taxon>Plakobranchidae</taxon>
        <taxon>Elysia</taxon>
    </lineage>
</organism>
<evidence type="ECO:0000313" key="13">
    <source>
        <dbReference type="Proteomes" id="UP000271974"/>
    </source>
</evidence>
<evidence type="ECO:0000256" key="6">
    <source>
        <dbReference type="ARBA" id="ARBA00022833"/>
    </source>
</evidence>
<name>A0A3S1GYG9_ELYCH</name>
<evidence type="ECO:0000256" key="9">
    <source>
        <dbReference type="PIRSR" id="PIRSR621190-2"/>
    </source>
</evidence>
<dbReference type="InterPro" id="IPR021158">
    <property type="entry name" value="Pept_M10A_Zn_BS"/>
</dbReference>
<dbReference type="SMART" id="SM00235">
    <property type="entry name" value="ZnMc"/>
    <property type="match status" value="1"/>
</dbReference>
<dbReference type="Pfam" id="PF01471">
    <property type="entry name" value="PG_binding_1"/>
    <property type="match status" value="1"/>
</dbReference>
<dbReference type="GO" id="GO:0008270">
    <property type="term" value="F:zinc ion binding"/>
    <property type="evidence" value="ECO:0007669"/>
    <property type="project" value="InterPro"/>
</dbReference>
<protein>
    <recommendedName>
        <fullName evidence="11">Peptidase metallopeptidase domain-containing protein</fullName>
    </recommendedName>
</protein>
<keyword evidence="3 9" id="KW-0479">Metal-binding</keyword>
<keyword evidence="2" id="KW-0645">Protease</keyword>
<evidence type="ECO:0000256" key="7">
    <source>
        <dbReference type="ARBA" id="ARBA00023049"/>
    </source>
</evidence>
<keyword evidence="6 9" id="KW-0862">Zinc</keyword>
<feature type="non-terminal residue" evidence="12">
    <location>
        <position position="181"/>
    </location>
</feature>
<dbReference type="OrthoDB" id="406838at2759"/>
<evidence type="ECO:0000256" key="2">
    <source>
        <dbReference type="ARBA" id="ARBA00022670"/>
    </source>
</evidence>
<dbReference type="GO" id="GO:0031012">
    <property type="term" value="C:extracellular matrix"/>
    <property type="evidence" value="ECO:0007669"/>
    <property type="project" value="InterPro"/>
</dbReference>
<dbReference type="AlphaFoldDB" id="A0A3S1GYG9"/>
<keyword evidence="13" id="KW-1185">Reference proteome</keyword>
<feature type="binding site" evidence="9">
    <location>
        <position position="170"/>
    </location>
    <ligand>
        <name>Ca(2+)</name>
        <dbReference type="ChEBI" id="CHEBI:29108"/>
        <label>3</label>
    </ligand>
</feature>
<accession>A0A3S1GYG9</accession>
<feature type="binding site" description="in inhibited form" evidence="9">
    <location>
        <position position="46"/>
    </location>
    <ligand>
        <name>Zn(2+)</name>
        <dbReference type="ChEBI" id="CHEBI:29105"/>
        <label>2</label>
        <note>catalytic</note>
    </ligand>
</feature>
<dbReference type="GO" id="GO:0004222">
    <property type="term" value="F:metalloendopeptidase activity"/>
    <property type="evidence" value="ECO:0007669"/>
    <property type="project" value="InterPro"/>
</dbReference>
<feature type="binding site" evidence="9">
    <location>
        <position position="137"/>
    </location>
    <ligand>
        <name>Zn(2+)</name>
        <dbReference type="ChEBI" id="CHEBI:29105"/>
        <label>1</label>
    </ligand>
</feature>
<keyword evidence="8" id="KW-0865">Zymogen</keyword>
<feature type="short sequence motif" description="Cysteine switch" evidence="10">
    <location>
        <begin position="44"/>
        <end position="51"/>
    </location>
</feature>
<keyword evidence="4" id="KW-0732">Signal</keyword>
<dbReference type="GO" id="GO:0030198">
    <property type="term" value="P:extracellular matrix organization"/>
    <property type="evidence" value="ECO:0007669"/>
    <property type="project" value="TreeGrafter"/>
</dbReference>
<feature type="binding site" evidence="9">
    <location>
        <position position="166"/>
    </location>
    <ligand>
        <name>Ca(2+)</name>
        <dbReference type="ChEBI" id="CHEBI:29108"/>
        <label>2</label>
    </ligand>
</feature>
<dbReference type="PRINTS" id="PR00138">
    <property type="entry name" value="MATRIXIN"/>
</dbReference>
<dbReference type="SUPFAM" id="SSF55486">
    <property type="entry name" value="Metalloproteases ('zincins'), catalytic domain"/>
    <property type="match status" value="1"/>
</dbReference>
<comment type="cofactor">
    <cofactor evidence="9">
        <name>Zn(2+)</name>
        <dbReference type="ChEBI" id="CHEBI:29105"/>
    </cofactor>
    <text evidence="9">Binds 2 Zn(2+) ions per subunit.</text>
</comment>
<feature type="binding site" evidence="9">
    <location>
        <position position="173"/>
    </location>
    <ligand>
        <name>Ca(2+)</name>
        <dbReference type="ChEBI" id="CHEBI:29108"/>
        <label>3</label>
    </ligand>
</feature>
<reference evidence="12 13" key="1">
    <citation type="submission" date="2019-01" db="EMBL/GenBank/DDBJ databases">
        <title>A draft genome assembly of the solar-powered sea slug Elysia chlorotica.</title>
        <authorList>
            <person name="Cai H."/>
            <person name="Li Q."/>
            <person name="Fang X."/>
            <person name="Li J."/>
            <person name="Curtis N.E."/>
            <person name="Altenburger A."/>
            <person name="Shibata T."/>
            <person name="Feng M."/>
            <person name="Maeda T."/>
            <person name="Schwartz J.A."/>
            <person name="Shigenobu S."/>
            <person name="Lundholm N."/>
            <person name="Nishiyama T."/>
            <person name="Yang H."/>
            <person name="Hasebe M."/>
            <person name="Li S."/>
            <person name="Pierce S.K."/>
            <person name="Wang J."/>
        </authorList>
    </citation>
    <scope>NUCLEOTIDE SEQUENCE [LARGE SCALE GENOMIC DNA]</scope>
    <source>
        <strain evidence="12">EC2010</strain>
        <tissue evidence="12">Whole organism of an adult</tissue>
    </source>
</reference>
<dbReference type="STRING" id="188477.A0A3S1GYG9"/>
<evidence type="ECO:0000256" key="1">
    <source>
        <dbReference type="ARBA" id="ARBA00010370"/>
    </source>
</evidence>
<comment type="similarity">
    <text evidence="1">Belongs to the peptidase M10A family.</text>
</comment>
<dbReference type="Pfam" id="PF00413">
    <property type="entry name" value="Peptidase_M10"/>
    <property type="match status" value="1"/>
</dbReference>
<dbReference type="EMBL" id="RQTK01002110">
    <property type="protein sequence ID" value="RUS68680.1"/>
    <property type="molecule type" value="Genomic_DNA"/>
</dbReference>
<evidence type="ECO:0000259" key="11">
    <source>
        <dbReference type="SMART" id="SM00235"/>
    </source>
</evidence>
<dbReference type="GO" id="GO:0030574">
    <property type="term" value="P:collagen catabolic process"/>
    <property type="evidence" value="ECO:0007669"/>
    <property type="project" value="TreeGrafter"/>
</dbReference>
<evidence type="ECO:0000256" key="10">
    <source>
        <dbReference type="PIRSR" id="PIRSR621190-5"/>
    </source>
</evidence>
<keyword evidence="7" id="KW-0482">Metalloprotease</keyword>
<gene>
    <name evidence="12" type="ORF">EGW08_023558</name>
</gene>
<feature type="binding site" evidence="9">
    <location>
        <position position="139"/>
    </location>
    <ligand>
        <name>Zn(2+)</name>
        <dbReference type="ChEBI" id="CHEBI:29105"/>
        <label>1</label>
    </ligand>
</feature>
<feature type="domain" description="Peptidase metallopeptidase" evidence="11">
    <location>
        <begin position="75"/>
        <end position="181"/>
    </location>
</feature>
<dbReference type="GO" id="GO:0006508">
    <property type="term" value="P:proteolysis"/>
    <property type="evidence" value="ECO:0007669"/>
    <property type="project" value="UniProtKB-KW"/>
</dbReference>
<dbReference type="Proteomes" id="UP000271974">
    <property type="component" value="Unassembled WGS sequence"/>
</dbReference>
<dbReference type="InterPro" id="IPR024079">
    <property type="entry name" value="MetalloPept_cat_dom_sf"/>
</dbReference>
<dbReference type="InterPro" id="IPR002477">
    <property type="entry name" value="Peptidoglycan-bd-like"/>
</dbReference>
<feature type="binding site" evidence="9">
    <location>
        <position position="171"/>
    </location>
    <ligand>
        <name>Ca(2+)</name>
        <dbReference type="ChEBI" id="CHEBI:29108"/>
        <label>1</label>
    </ligand>
</feature>
<feature type="binding site" evidence="9">
    <location>
        <position position="147"/>
    </location>
    <ligand>
        <name>Ca(2+)</name>
        <dbReference type="ChEBI" id="CHEBI:29108"/>
        <label>3</label>
    </ligand>
</feature>
<dbReference type="PANTHER" id="PTHR10201:SF291">
    <property type="entry name" value="MATRIX METALLOPROTEINASE 1, ISOFORM C-RELATED"/>
    <property type="match status" value="1"/>
</dbReference>